<keyword evidence="2" id="KW-0812">Transmembrane</keyword>
<dbReference type="PANTHER" id="PTHR43317">
    <property type="entry name" value="THERMOSPERMINE SYNTHASE ACAULIS5"/>
    <property type="match status" value="1"/>
</dbReference>
<gene>
    <name evidence="3" type="ORF">CDG60_16625</name>
</gene>
<feature type="transmembrane region" description="Helical" evidence="2">
    <location>
        <begin position="173"/>
        <end position="190"/>
    </location>
</feature>
<feature type="transmembrane region" description="Helical" evidence="2">
    <location>
        <begin position="74"/>
        <end position="99"/>
    </location>
</feature>
<reference evidence="4" key="1">
    <citation type="submission" date="2018-09" db="EMBL/GenBank/DDBJ databases">
        <title>The complete genome of Acinetobacter sp. strain WCHAc010005.</title>
        <authorList>
            <person name="Hu Y."/>
            <person name="Long H."/>
            <person name="Feng Y."/>
            <person name="Zong Z."/>
        </authorList>
    </citation>
    <scope>NUCLEOTIDE SEQUENCE [LARGE SCALE GENOMIC DNA]</scope>
    <source>
        <strain evidence="4">WCHAc010005</strain>
    </source>
</reference>
<dbReference type="SUPFAM" id="SSF53335">
    <property type="entry name" value="S-adenosyl-L-methionine-dependent methyltransferases"/>
    <property type="match status" value="1"/>
</dbReference>
<dbReference type="KEGG" id="achi:CDG60_16625"/>
<evidence type="ECO:0000256" key="2">
    <source>
        <dbReference type="SAM" id="Phobius"/>
    </source>
</evidence>
<dbReference type="Gene3D" id="3.40.50.150">
    <property type="entry name" value="Vaccinia Virus protein VP39"/>
    <property type="match status" value="1"/>
</dbReference>
<feature type="transmembrane region" description="Helical" evidence="2">
    <location>
        <begin position="45"/>
        <end position="62"/>
    </location>
</feature>
<protein>
    <submittedName>
        <fullName evidence="3">Spermidine synthase</fullName>
    </submittedName>
</protein>
<dbReference type="GO" id="GO:0006596">
    <property type="term" value="P:polyamine biosynthetic process"/>
    <property type="evidence" value="ECO:0007669"/>
    <property type="project" value="UniProtKB-KW"/>
</dbReference>
<dbReference type="InterPro" id="IPR036259">
    <property type="entry name" value="MFS_trans_sf"/>
</dbReference>
<keyword evidence="2" id="KW-0472">Membrane</keyword>
<dbReference type="InterPro" id="IPR029063">
    <property type="entry name" value="SAM-dependent_MTases_sf"/>
</dbReference>
<feature type="transmembrane region" description="Helical" evidence="2">
    <location>
        <begin position="12"/>
        <end position="33"/>
    </location>
</feature>
<dbReference type="PANTHER" id="PTHR43317:SF1">
    <property type="entry name" value="THERMOSPERMINE SYNTHASE ACAULIS5"/>
    <property type="match status" value="1"/>
</dbReference>
<evidence type="ECO:0000313" key="4">
    <source>
        <dbReference type="Proteomes" id="UP000263753"/>
    </source>
</evidence>
<sequence length="501" mass="56659">MVEKNMKNNYLIYLISFFSGFLSLAQEIIWMRLISFAGMSVPQTFSYTLALFLLGIAVGAQIGKSICSKNVVSINTLGHIFILIAVVDLILIGLVYWYLNVLGTSILFLGLCVFVCAGIRGIIFPLIHHVGTEQAKTGAQISNVYFSNVFGSALAPILIGFIILDYFNTQQTYFLICFLTLVIGFLCLNAGVVKKVVVVLGVGVLVLVGLSERIILELSKGRWDEGKYPSQIFENKYGFIQVYDDEVVFGANVYDGKFNTDIFKNTNGIERAYLLTAIHPNAENILVIGLSTGSWVKVLSTMPNVKKITVIEINPAYIDLIKQHPIVSDLLRDNRIEFIFDDGRKWIQKNQDKKFDIVLMNTTWHWRAYASNLLSKDFLNFVSHSLNDTGVVYYNTTESLDAYYTAKSIFPYVYKHRFMVLASHEKQTLDFDSVQKNLCNLRDYLTKKNVFLGQECILATNEIMKNPLLSYKEIDFSSLGRKPEVITDDNMIVEFKYGKGL</sequence>
<organism evidence="3 4">
    <name type="scientific">Acinetobacter chinensis</name>
    <dbReference type="NCBI Taxonomy" id="2004650"/>
    <lineage>
        <taxon>Bacteria</taxon>
        <taxon>Pseudomonadati</taxon>
        <taxon>Pseudomonadota</taxon>
        <taxon>Gammaproteobacteria</taxon>
        <taxon>Moraxellales</taxon>
        <taxon>Moraxellaceae</taxon>
        <taxon>Acinetobacter</taxon>
    </lineage>
</organism>
<feature type="transmembrane region" description="Helical" evidence="2">
    <location>
        <begin position="105"/>
        <end position="123"/>
    </location>
</feature>
<accession>A0A3B7M2I0</accession>
<evidence type="ECO:0000256" key="1">
    <source>
        <dbReference type="ARBA" id="ARBA00023115"/>
    </source>
</evidence>
<keyword evidence="1" id="KW-0620">Polyamine biosynthesis</keyword>
<feature type="transmembrane region" description="Helical" evidence="2">
    <location>
        <begin position="197"/>
        <end position="216"/>
    </location>
</feature>
<dbReference type="AlphaFoldDB" id="A0A3B7M2I0"/>
<feature type="transmembrane region" description="Helical" evidence="2">
    <location>
        <begin position="144"/>
        <end position="167"/>
    </location>
</feature>
<evidence type="ECO:0000313" key="3">
    <source>
        <dbReference type="EMBL" id="AXY58037.1"/>
    </source>
</evidence>
<dbReference type="EMBL" id="CP032134">
    <property type="protein sequence ID" value="AXY58037.1"/>
    <property type="molecule type" value="Genomic_DNA"/>
</dbReference>
<keyword evidence="2" id="KW-1133">Transmembrane helix</keyword>
<proteinExistence type="predicted"/>
<dbReference type="Proteomes" id="UP000263753">
    <property type="component" value="Chromosome"/>
</dbReference>
<name>A0A3B7M2I0_9GAMM</name>
<dbReference type="Pfam" id="PF01564">
    <property type="entry name" value="Spermine_synth"/>
    <property type="match status" value="1"/>
</dbReference>
<dbReference type="CDD" id="cd06174">
    <property type="entry name" value="MFS"/>
    <property type="match status" value="1"/>
</dbReference>
<dbReference type="SUPFAM" id="SSF103473">
    <property type="entry name" value="MFS general substrate transporter"/>
    <property type="match status" value="1"/>
</dbReference>